<dbReference type="AlphaFoldDB" id="D7BA86"/>
<dbReference type="InterPro" id="IPR000160">
    <property type="entry name" value="GGDEF_dom"/>
</dbReference>
<dbReference type="GO" id="GO:0043709">
    <property type="term" value="P:cell adhesion involved in single-species biofilm formation"/>
    <property type="evidence" value="ECO:0007669"/>
    <property type="project" value="TreeGrafter"/>
</dbReference>
<evidence type="ECO:0000256" key="1">
    <source>
        <dbReference type="SAM" id="Phobius"/>
    </source>
</evidence>
<feature type="transmembrane region" description="Helical" evidence="1">
    <location>
        <begin position="67"/>
        <end position="86"/>
    </location>
</feature>
<dbReference type="GO" id="GO:1902201">
    <property type="term" value="P:negative regulation of bacterial-type flagellum-dependent cell motility"/>
    <property type="evidence" value="ECO:0007669"/>
    <property type="project" value="TreeGrafter"/>
</dbReference>
<keyword evidence="1" id="KW-1133">Transmembrane helix</keyword>
<feature type="transmembrane region" description="Helical" evidence="1">
    <location>
        <begin position="92"/>
        <end position="113"/>
    </location>
</feature>
<feature type="transmembrane region" description="Helical" evidence="1">
    <location>
        <begin position="12"/>
        <end position="29"/>
    </location>
</feature>
<dbReference type="eggNOG" id="COG3706">
    <property type="taxonomic scope" value="Bacteria"/>
</dbReference>
<dbReference type="STRING" id="526227.Mesil_2364"/>
<dbReference type="InterPro" id="IPR043128">
    <property type="entry name" value="Rev_trsase/Diguanyl_cyclase"/>
</dbReference>
<evidence type="ECO:0000313" key="4">
    <source>
        <dbReference type="Proteomes" id="UP000001916"/>
    </source>
</evidence>
<dbReference type="NCBIfam" id="TIGR00254">
    <property type="entry name" value="GGDEF"/>
    <property type="match status" value="1"/>
</dbReference>
<dbReference type="SUPFAM" id="SSF55073">
    <property type="entry name" value="Nucleotide cyclase"/>
    <property type="match status" value="1"/>
</dbReference>
<feature type="domain" description="GGDEF" evidence="2">
    <location>
        <begin position="219"/>
        <end position="348"/>
    </location>
</feature>
<dbReference type="KEGG" id="msv:Mesil_2364"/>
<dbReference type="GO" id="GO:0005886">
    <property type="term" value="C:plasma membrane"/>
    <property type="evidence" value="ECO:0007669"/>
    <property type="project" value="TreeGrafter"/>
</dbReference>
<name>D7BA86_ALLS1</name>
<dbReference type="Pfam" id="PF00990">
    <property type="entry name" value="GGDEF"/>
    <property type="match status" value="1"/>
</dbReference>
<keyword evidence="1" id="KW-0472">Membrane</keyword>
<gene>
    <name evidence="3" type="ordered locus">Mesil_2364</name>
</gene>
<accession>D7BA86</accession>
<dbReference type="InterPro" id="IPR029787">
    <property type="entry name" value="Nucleotide_cyclase"/>
</dbReference>
<evidence type="ECO:0000259" key="2">
    <source>
        <dbReference type="PROSITE" id="PS50887"/>
    </source>
</evidence>
<dbReference type="PROSITE" id="PS50887">
    <property type="entry name" value="GGDEF"/>
    <property type="match status" value="1"/>
</dbReference>
<dbReference type="Gene3D" id="3.30.70.270">
    <property type="match status" value="1"/>
</dbReference>
<dbReference type="InterPro" id="IPR050469">
    <property type="entry name" value="Diguanylate_Cyclase"/>
</dbReference>
<feature type="transmembrane region" description="Helical" evidence="1">
    <location>
        <begin position="152"/>
        <end position="172"/>
    </location>
</feature>
<feature type="transmembrane region" description="Helical" evidence="1">
    <location>
        <begin position="35"/>
        <end position="55"/>
    </location>
</feature>
<proteinExistence type="predicted"/>
<dbReference type="CDD" id="cd01949">
    <property type="entry name" value="GGDEF"/>
    <property type="match status" value="1"/>
</dbReference>
<sequence>MSDERLRYRVYTAGLLVGVASLPVIWAFQQAQDPFVRWTYPFFSALSLFWLWALLTRKLPVARIERQAILGIGLLFLSKYAYYFAFVGDLRGVWAEIGATAWVFAFLMILFYLTSDSRAGLRYSVLLVLIAAVLGAARLIPDLYQGRHQAEFLAWLRDIVRLAAMAALLYVFSNAKDRLALAHQRARELHLLAHTDGLTGLLNRLGATRALEDRLAAQRPIAVVLADIDHFKSINDRFGHAVGDDVLIEVGVRLRDALREGDAVGRWGGEEFLMILESAEAGQALVLVERLQNRMHSRPFPGVGRVTVSLGVAVHQPGESQADLLRRADEALYAAKRQGRNRAVLSTPREA</sequence>
<dbReference type="FunFam" id="3.30.70.270:FF:000001">
    <property type="entry name" value="Diguanylate cyclase domain protein"/>
    <property type="match status" value="1"/>
</dbReference>
<reference evidence="3 4" key="1">
    <citation type="journal article" date="2010" name="Stand. Genomic Sci.">
        <title>Complete genome sequence of Meiothermus silvanus type strain (VI-R2).</title>
        <authorList>
            <person name="Sikorski J."/>
            <person name="Tindall B.J."/>
            <person name="Lowry S."/>
            <person name="Lucas S."/>
            <person name="Nolan M."/>
            <person name="Copeland A."/>
            <person name="Glavina Del Rio T."/>
            <person name="Tice H."/>
            <person name="Cheng J.F."/>
            <person name="Han C."/>
            <person name="Pitluck S."/>
            <person name="Liolios K."/>
            <person name="Ivanova N."/>
            <person name="Mavromatis K."/>
            <person name="Mikhailova N."/>
            <person name="Pati A."/>
            <person name="Goodwin L."/>
            <person name="Chen A."/>
            <person name="Palaniappan K."/>
            <person name="Land M."/>
            <person name="Hauser L."/>
            <person name="Chang Y.J."/>
            <person name="Jeffries C.D."/>
            <person name="Rohde M."/>
            <person name="Goker M."/>
            <person name="Woyke T."/>
            <person name="Bristow J."/>
            <person name="Eisen J.A."/>
            <person name="Markowitz V."/>
            <person name="Hugenholtz P."/>
            <person name="Kyrpides N.C."/>
            <person name="Klenk H.P."/>
            <person name="Lapidus A."/>
        </authorList>
    </citation>
    <scope>NUCLEOTIDE SEQUENCE [LARGE SCALE GENOMIC DNA]</scope>
    <source>
        <strain evidence="4">ATCC 700542 / DSM 9946 / VI-R2</strain>
    </source>
</reference>
<dbReference type="RefSeq" id="WP_013158764.1">
    <property type="nucleotide sequence ID" value="NC_014212.1"/>
</dbReference>
<organism evidence="3 4">
    <name type="scientific">Allomeiothermus silvanus (strain ATCC 700542 / DSM 9946 / NBRC 106475 / NCIMB 13440 / VI-R2)</name>
    <name type="common">Thermus silvanus</name>
    <dbReference type="NCBI Taxonomy" id="526227"/>
    <lineage>
        <taxon>Bacteria</taxon>
        <taxon>Thermotogati</taxon>
        <taxon>Deinococcota</taxon>
        <taxon>Deinococci</taxon>
        <taxon>Thermales</taxon>
        <taxon>Thermaceae</taxon>
        <taxon>Allomeiothermus</taxon>
    </lineage>
</organism>
<keyword evidence="1" id="KW-0812">Transmembrane</keyword>
<dbReference type="HOGENOM" id="CLU_000445_11_1_0"/>
<dbReference type="PANTHER" id="PTHR45138">
    <property type="entry name" value="REGULATORY COMPONENTS OF SENSORY TRANSDUCTION SYSTEM"/>
    <property type="match status" value="1"/>
</dbReference>
<dbReference type="PANTHER" id="PTHR45138:SF24">
    <property type="entry name" value="DIGUANYLATE CYCLASE DGCC-RELATED"/>
    <property type="match status" value="1"/>
</dbReference>
<evidence type="ECO:0000313" key="3">
    <source>
        <dbReference type="EMBL" id="ADH64221.1"/>
    </source>
</evidence>
<keyword evidence="4" id="KW-1185">Reference proteome</keyword>
<dbReference type="EMBL" id="CP002042">
    <property type="protein sequence ID" value="ADH64221.1"/>
    <property type="molecule type" value="Genomic_DNA"/>
</dbReference>
<feature type="transmembrane region" description="Helical" evidence="1">
    <location>
        <begin position="120"/>
        <end position="140"/>
    </location>
</feature>
<dbReference type="Proteomes" id="UP000001916">
    <property type="component" value="Chromosome"/>
</dbReference>
<protein>
    <submittedName>
        <fullName evidence="3">Diguanylate cyclase</fullName>
    </submittedName>
</protein>
<dbReference type="SMART" id="SM00267">
    <property type="entry name" value="GGDEF"/>
    <property type="match status" value="1"/>
</dbReference>
<dbReference type="OrthoDB" id="9759607at2"/>
<dbReference type="GO" id="GO:0052621">
    <property type="term" value="F:diguanylate cyclase activity"/>
    <property type="evidence" value="ECO:0007669"/>
    <property type="project" value="TreeGrafter"/>
</dbReference>